<keyword evidence="1" id="KW-1185">Reference proteome</keyword>
<accession>A0AC58RWS3</accession>
<dbReference type="Proteomes" id="UP000790787">
    <property type="component" value="Chromosome 9"/>
</dbReference>
<reference evidence="2" key="2">
    <citation type="submission" date="2025-08" db="UniProtKB">
        <authorList>
            <consortium name="RefSeq"/>
        </authorList>
    </citation>
    <scope>IDENTIFICATION</scope>
    <source>
        <tissue evidence="2">Leaf</tissue>
    </source>
</reference>
<evidence type="ECO:0000313" key="1">
    <source>
        <dbReference type="Proteomes" id="UP000790787"/>
    </source>
</evidence>
<dbReference type="RefSeq" id="XP_075077186.1">
    <property type="nucleotide sequence ID" value="XM_075221085.1"/>
</dbReference>
<sequence>MITRYCYLHALEFPGYGCETAIIASLKDKKWRGIHCPYDILSLCVPDWITMHGRLHSRVRVKIINGIQCCGPHNSLIYFDVVSEKFHMFPIPDTVSEKIDQFQIPKLENAIVGLGVLNGCLSMTYLDYCKDLEIWIMKEYGVKESWTSLFIIRNLEICHYYGLAKPLFMRKTGKIVLLLWSNGAKVVAYNPKYDSIRDFLVPSERESINAITYVESLISPKEYYWNNYIHK</sequence>
<name>A0AC58RWS3_TOBAC</name>
<reference evidence="1" key="1">
    <citation type="journal article" date="2014" name="Nat. Commun.">
        <title>The tobacco genome sequence and its comparison with those of tomato and potato.</title>
        <authorList>
            <person name="Sierro N."/>
            <person name="Battey J.N."/>
            <person name="Ouadi S."/>
            <person name="Bakaher N."/>
            <person name="Bovet L."/>
            <person name="Willig A."/>
            <person name="Goepfert S."/>
            <person name="Peitsch M.C."/>
            <person name="Ivanov N.V."/>
        </authorList>
    </citation>
    <scope>NUCLEOTIDE SEQUENCE [LARGE SCALE GENOMIC DNA]</scope>
</reference>
<protein>
    <submittedName>
        <fullName evidence="2">F-box protein CPR1-like</fullName>
    </submittedName>
</protein>
<gene>
    <name evidence="2" type="primary">LOC142163930</name>
</gene>
<evidence type="ECO:0000313" key="2">
    <source>
        <dbReference type="RefSeq" id="XP_075077186.1"/>
    </source>
</evidence>
<proteinExistence type="predicted"/>
<organism evidence="1 2">
    <name type="scientific">Nicotiana tabacum</name>
    <name type="common">Common tobacco</name>
    <dbReference type="NCBI Taxonomy" id="4097"/>
    <lineage>
        <taxon>Eukaryota</taxon>
        <taxon>Viridiplantae</taxon>
        <taxon>Streptophyta</taxon>
        <taxon>Embryophyta</taxon>
        <taxon>Tracheophyta</taxon>
        <taxon>Spermatophyta</taxon>
        <taxon>Magnoliopsida</taxon>
        <taxon>eudicotyledons</taxon>
        <taxon>Gunneridae</taxon>
        <taxon>Pentapetalae</taxon>
        <taxon>asterids</taxon>
        <taxon>lamiids</taxon>
        <taxon>Solanales</taxon>
        <taxon>Solanaceae</taxon>
        <taxon>Nicotianoideae</taxon>
        <taxon>Nicotianeae</taxon>
        <taxon>Nicotiana</taxon>
    </lineage>
</organism>